<comment type="function">
    <text evidence="12">Catalyzes the phosphorylation of ribose at O-5 in a reaction requiring ATP and magnesium. The resulting D-ribose-5-phosphate can then be used either for sythesis of nucleotides, histidine, and tryptophan, or as a component of the pentose phosphate pathway.</text>
</comment>
<comment type="caution">
    <text evidence="14">The sequence shown here is derived from an EMBL/GenBank/DDBJ whole genome shotgun (WGS) entry which is preliminary data.</text>
</comment>
<dbReference type="HAMAP" id="MF_01987">
    <property type="entry name" value="Ribokinase"/>
    <property type="match status" value="1"/>
</dbReference>
<dbReference type="InterPro" id="IPR002173">
    <property type="entry name" value="Carboh/pur_kinase_PfkB_CS"/>
</dbReference>
<feature type="binding site" evidence="12">
    <location>
        <position position="289"/>
    </location>
    <ligand>
        <name>K(+)</name>
        <dbReference type="ChEBI" id="CHEBI:29103"/>
    </ligand>
</feature>
<dbReference type="Gene3D" id="3.40.1190.20">
    <property type="match status" value="1"/>
</dbReference>
<feature type="binding site" evidence="12">
    <location>
        <begin position="13"/>
        <end position="15"/>
    </location>
    <ligand>
        <name>substrate</name>
    </ligand>
</feature>
<comment type="caution">
    <text evidence="12">Lacks conserved residue(s) required for the propagation of feature annotation.</text>
</comment>
<evidence type="ECO:0000313" key="15">
    <source>
        <dbReference type="Proteomes" id="UP001596045"/>
    </source>
</evidence>
<keyword evidence="11 12" id="KW-0119">Carbohydrate metabolism</keyword>
<dbReference type="Pfam" id="PF00294">
    <property type="entry name" value="PfkB"/>
    <property type="match status" value="1"/>
</dbReference>
<dbReference type="InterPro" id="IPR002139">
    <property type="entry name" value="Ribo/fructo_kinase"/>
</dbReference>
<feature type="binding site" evidence="12">
    <location>
        <position position="284"/>
    </location>
    <ligand>
        <name>K(+)</name>
        <dbReference type="ChEBI" id="CHEBI:29103"/>
    </ligand>
</feature>
<evidence type="ECO:0000256" key="10">
    <source>
        <dbReference type="ARBA" id="ARBA00022958"/>
    </source>
</evidence>
<dbReference type="PROSITE" id="PS00584">
    <property type="entry name" value="PFKB_KINASES_2"/>
    <property type="match status" value="1"/>
</dbReference>
<dbReference type="NCBIfam" id="TIGR02152">
    <property type="entry name" value="D_ribokin_bact"/>
    <property type="match status" value="1"/>
</dbReference>
<feature type="binding site" evidence="12">
    <location>
        <position position="250"/>
    </location>
    <ligand>
        <name>K(+)</name>
        <dbReference type="ChEBI" id="CHEBI:29103"/>
    </ligand>
</feature>
<comment type="subunit">
    <text evidence="12">Homodimer.</text>
</comment>
<keyword evidence="9 12" id="KW-0460">Magnesium</keyword>
<protein>
    <recommendedName>
        <fullName evidence="3 12">Ribokinase</fullName>
        <shortName evidence="12">RK</shortName>
        <ecNumber evidence="2 12">2.7.1.15</ecNumber>
    </recommendedName>
</protein>
<dbReference type="RefSeq" id="WP_378996238.1">
    <property type="nucleotide sequence ID" value="NZ_JBHSMT010000012.1"/>
</dbReference>
<evidence type="ECO:0000256" key="5">
    <source>
        <dbReference type="ARBA" id="ARBA00022723"/>
    </source>
</evidence>
<dbReference type="InterPro" id="IPR029056">
    <property type="entry name" value="Ribokinase-like"/>
</dbReference>
<comment type="pathway">
    <text evidence="12">Carbohydrate metabolism; D-ribose degradation; D-ribose 5-phosphate from beta-D-ribopyranose: step 2/2.</text>
</comment>
<evidence type="ECO:0000256" key="9">
    <source>
        <dbReference type="ARBA" id="ARBA00022842"/>
    </source>
</evidence>
<feature type="binding site" evidence="12">
    <location>
        <position position="254"/>
    </location>
    <ligand>
        <name>substrate</name>
    </ligand>
</feature>
<dbReference type="EC" id="2.7.1.15" evidence="2 12"/>
<feature type="binding site" evidence="12">
    <location>
        <position position="248"/>
    </location>
    <ligand>
        <name>K(+)</name>
        <dbReference type="ChEBI" id="CHEBI:29103"/>
    </ligand>
</feature>
<keyword evidence="6 12" id="KW-0547">Nucleotide-binding</keyword>
<organism evidence="14 15">
    <name type="scientific">Paraherbaspirillum soli</name>
    <dbReference type="NCBI Taxonomy" id="631222"/>
    <lineage>
        <taxon>Bacteria</taxon>
        <taxon>Pseudomonadati</taxon>
        <taxon>Pseudomonadota</taxon>
        <taxon>Betaproteobacteria</taxon>
        <taxon>Burkholderiales</taxon>
        <taxon>Oxalobacteraceae</taxon>
        <taxon>Paraherbaspirillum</taxon>
    </lineage>
</organism>
<feature type="binding site" evidence="12">
    <location>
        <begin position="41"/>
        <end position="45"/>
    </location>
    <ligand>
        <name>substrate</name>
    </ligand>
</feature>
<feature type="binding site" evidence="12">
    <location>
        <begin position="222"/>
        <end position="227"/>
    </location>
    <ligand>
        <name>ATP</name>
        <dbReference type="ChEBI" id="CHEBI:30616"/>
    </ligand>
</feature>
<comment type="cofactor">
    <cofactor evidence="12">
        <name>Mg(2+)</name>
        <dbReference type="ChEBI" id="CHEBI:18420"/>
    </cofactor>
    <text evidence="12">Requires a divalent cation, most likely magnesium in vivo, as an electrophilic catalyst to aid phosphoryl group transfer. It is the chelate of the metal and the nucleotide that is the actual substrate.</text>
</comment>
<evidence type="ECO:0000259" key="13">
    <source>
        <dbReference type="Pfam" id="PF00294"/>
    </source>
</evidence>
<dbReference type="CDD" id="cd01174">
    <property type="entry name" value="ribokinase"/>
    <property type="match status" value="1"/>
</dbReference>
<keyword evidence="10 12" id="KW-0630">Potassium</keyword>
<evidence type="ECO:0000256" key="7">
    <source>
        <dbReference type="ARBA" id="ARBA00022777"/>
    </source>
</evidence>
<feature type="binding site" evidence="12">
    <location>
        <position position="186"/>
    </location>
    <ligand>
        <name>ATP</name>
        <dbReference type="ChEBI" id="CHEBI:30616"/>
    </ligand>
</feature>
<dbReference type="SUPFAM" id="SSF53613">
    <property type="entry name" value="Ribokinase-like"/>
    <property type="match status" value="1"/>
</dbReference>
<feature type="binding site" evidence="12">
    <location>
        <position position="142"/>
    </location>
    <ligand>
        <name>substrate</name>
    </ligand>
</feature>
<feature type="binding site" evidence="12">
    <location>
        <position position="287"/>
    </location>
    <ligand>
        <name>K(+)</name>
        <dbReference type="ChEBI" id="CHEBI:29103"/>
    </ligand>
</feature>
<keyword evidence="4 12" id="KW-0808">Transferase</keyword>
<keyword evidence="8 12" id="KW-0067">ATP-binding</keyword>
<sequence length="316" mass="32616">MKKPRITIVGSVNMDLVFSTPRMPAVGETIQGQEFHQIPGGKGANQAVAAVRQGADVTLIGRVGEDNFGDRLLECLVDDGVDISALSRQAGMATGVAGILVDGDGHNSIVVTPGANQTLSPAHIDAAATAIKSAQSLVCQLETPLSAVTRAIEIAHQSDVPVIFNPAPMQALSAELLAMVDYLIVNETEASQLSGVPVSDRDSAGIAAVRLLERGVGTVLLTMGAHGVFIAEQGARRFIPAVAVEAVDTTAAGDTFTGAFAVGLAHGLSVVDAGIEAQYAAALAVTKFGAQTSIPHRHEVEQFMTSRGVTVTRHAV</sequence>
<dbReference type="GO" id="GO:0004747">
    <property type="term" value="F:ribokinase activity"/>
    <property type="evidence" value="ECO:0007669"/>
    <property type="project" value="UniProtKB-EC"/>
</dbReference>
<keyword evidence="12" id="KW-0963">Cytoplasm</keyword>
<comment type="similarity">
    <text evidence="1">Belongs to the carbohydrate kinase pfkB family.</text>
</comment>
<dbReference type="PANTHER" id="PTHR10584:SF166">
    <property type="entry name" value="RIBOKINASE"/>
    <property type="match status" value="1"/>
</dbReference>
<evidence type="ECO:0000256" key="6">
    <source>
        <dbReference type="ARBA" id="ARBA00022741"/>
    </source>
</evidence>
<evidence type="ECO:0000256" key="4">
    <source>
        <dbReference type="ARBA" id="ARBA00022679"/>
    </source>
</evidence>
<keyword evidence="15" id="KW-1185">Reference proteome</keyword>
<evidence type="ECO:0000256" key="11">
    <source>
        <dbReference type="ARBA" id="ARBA00023277"/>
    </source>
</evidence>
<evidence type="ECO:0000256" key="12">
    <source>
        <dbReference type="HAMAP-Rule" id="MF_01987"/>
    </source>
</evidence>
<evidence type="ECO:0000256" key="2">
    <source>
        <dbReference type="ARBA" id="ARBA00012035"/>
    </source>
</evidence>
<comment type="catalytic activity">
    <reaction evidence="12">
        <text>D-ribose + ATP = D-ribose 5-phosphate + ADP + H(+)</text>
        <dbReference type="Rhea" id="RHEA:13697"/>
        <dbReference type="ChEBI" id="CHEBI:15378"/>
        <dbReference type="ChEBI" id="CHEBI:30616"/>
        <dbReference type="ChEBI" id="CHEBI:47013"/>
        <dbReference type="ChEBI" id="CHEBI:78346"/>
        <dbReference type="ChEBI" id="CHEBI:456216"/>
        <dbReference type="EC" id="2.7.1.15"/>
    </reaction>
</comment>
<comment type="activity regulation">
    <text evidence="12">Activated by a monovalent cation that binds near, but not in, the active site. The most likely occupant of the site in vivo is potassium. Ion binding induces a conformational change that may alter substrate affinity.</text>
</comment>
<proteinExistence type="inferred from homology"/>
<dbReference type="PANTHER" id="PTHR10584">
    <property type="entry name" value="SUGAR KINASE"/>
    <property type="match status" value="1"/>
</dbReference>
<evidence type="ECO:0000313" key="14">
    <source>
        <dbReference type="EMBL" id="MFC5473608.1"/>
    </source>
</evidence>
<feature type="domain" description="Carbohydrate kinase PfkB" evidence="13">
    <location>
        <begin position="5"/>
        <end position="296"/>
    </location>
</feature>
<dbReference type="Proteomes" id="UP001596045">
    <property type="component" value="Unassembled WGS sequence"/>
</dbReference>
<keyword evidence="7 12" id="KW-0418">Kinase</keyword>
<evidence type="ECO:0000256" key="3">
    <source>
        <dbReference type="ARBA" id="ARBA00016943"/>
    </source>
</evidence>
<reference evidence="15" key="1">
    <citation type="journal article" date="2019" name="Int. J. Syst. Evol. Microbiol.">
        <title>The Global Catalogue of Microorganisms (GCM) 10K type strain sequencing project: providing services to taxonomists for standard genome sequencing and annotation.</title>
        <authorList>
            <consortium name="The Broad Institute Genomics Platform"/>
            <consortium name="The Broad Institute Genome Sequencing Center for Infectious Disease"/>
            <person name="Wu L."/>
            <person name="Ma J."/>
        </authorList>
    </citation>
    <scope>NUCLEOTIDE SEQUENCE [LARGE SCALE GENOMIC DNA]</scope>
    <source>
        <strain evidence="15">JCM 17066</strain>
    </source>
</reference>
<evidence type="ECO:0000256" key="1">
    <source>
        <dbReference type="ARBA" id="ARBA00005380"/>
    </source>
</evidence>
<comment type="subcellular location">
    <subcellularLocation>
        <location evidence="12">Cytoplasm</location>
    </subcellularLocation>
</comment>
<feature type="active site" description="Proton acceptor" evidence="12">
    <location>
        <position position="254"/>
    </location>
</feature>
<feature type="binding site" evidence="12">
    <location>
        <begin position="253"/>
        <end position="254"/>
    </location>
    <ligand>
        <name>ATP</name>
        <dbReference type="ChEBI" id="CHEBI:30616"/>
    </ligand>
</feature>
<feature type="binding site" evidence="12">
    <location>
        <position position="293"/>
    </location>
    <ligand>
        <name>K(+)</name>
        <dbReference type="ChEBI" id="CHEBI:29103"/>
    </ligand>
</feature>
<evidence type="ECO:0000256" key="8">
    <source>
        <dbReference type="ARBA" id="ARBA00022840"/>
    </source>
</evidence>
<keyword evidence="5 12" id="KW-0479">Metal-binding</keyword>
<gene>
    <name evidence="12 14" type="primary">rbsK</name>
    <name evidence="14" type="ORF">ACFPM8_06500</name>
</gene>
<dbReference type="InterPro" id="IPR011611">
    <property type="entry name" value="PfkB_dom"/>
</dbReference>
<dbReference type="PRINTS" id="PR00990">
    <property type="entry name" value="RIBOKINASE"/>
</dbReference>
<dbReference type="EMBL" id="JBHSMT010000012">
    <property type="protein sequence ID" value="MFC5473608.1"/>
    <property type="molecule type" value="Genomic_DNA"/>
</dbReference>
<name>A0ABW0M612_9BURK</name>
<accession>A0ABW0M612</accession>
<comment type="similarity">
    <text evidence="12">Belongs to the carbohydrate kinase PfkB family. Ribokinase subfamily.</text>
</comment>
<dbReference type="InterPro" id="IPR011877">
    <property type="entry name" value="Ribokinase"/>
</dbReference>